<dbReference type="CDD" id="cd16282">
    <property type="entry name" value="metallo-hydrolase-like_MBL-fold"/>
    <property type="match status" value="1"/>
</dbReference>
<dbReference type="RefSeq" id="WP_004580337.1">
    <property type="nucleotide sequence ID" value="NZ_AP028878.1"/>
</dbReference>
<dbReference type="InterPro" id="IPR001279">
    <property type="entry name" value="Metallo-B-lactamas"/>
</dbReference>
<dbReference type="SUPFAM" id="SSF56281">
    <property type="entry name" value="Metallo-hydrolase/oxidoreductase"/>
    <property type="match status" value="1"/>
</dbReference>
<gene>
    <name evidence="3" type="ORF">J057_11861</name>
</gene>
<dbReference type="HOGENOM" id="CLU_056342_0_2_6"/>
<organism evidence="3 4">
    <name type="scientific">Marinobacter nanhaiticus D15-8W</name>
    <dbReference type="NCBI Taxonomy" id="626887"/>
    <lineage>
        <taxon>Bacteria</taxon>
        <taxon>Pseudomonadati</taxon>
        <taxon>Pseudomonadota</taxon>
        <taxon>Gammaproteobacteria</taxon>
        <taxon>Pseudomonadales</taxon>
        <taxon>Marinobacteraceae</taxon>
        <taxon>Marinobacter</taxon>
    </lineage>
</organism>
<dbReference type="PANTHER" id="PTHR42951:SF4">
    <property type="entry name" value="ACYL-COENZYME A THIOESTERASE MBLAC2"/>
    <property type="match status" value="1"/>
</dbReference>
<dbReference type="eggNOG" id="COG0491">
    <property type="taxonomic scope" value="Bacteria"/>
</dbReference>
<dbReference type="PANTHER" id="PTHR42951">
    <property type="entry name" value="METALLO-BETA-LACTAMASE DOMAIN-CONTAINING"/>
    <property type="match status" value="1"/>
</dbReference>
<keyword evidence="3" id="KW-0378">Hydrolase</keyword>
<dbReference type="EMBL" id="APLQ01000011">
    <property type="protein sequence ID" value="ENO16047.1"/>
    <property type="molecule type" value="Genomic_DNA"/>
</dbReference>
<dbReference type="NCBIfam" id="TIGR04558">
    <property type="entry name" value="SoxH_rel_PQQ_1"/>
    <property type="match status" value="1"/>
</dbReference>
<dbReference type="STRING" id="626887.J057_11861"/>
<proteinExistence type="inferred from homology"/>
<dbReference type="InterPro" id="IPR050855">
    <property type="entry name" value="NDM-1-like"/>
</dbReference>
<dbReference type="SMART" id="SM00849">
    <property type="entry name" value="Lactamase_B"/>
    <property type="match status" value="1"/>
</dbReference>
<name>N6WY62_9GAMM</name>
<dbReference type="Proteomes" id="UP000013165">
    <property type="component" value="Unassembled WGS sequence"/>
</dbReference>
<evidence type="ECO:0000313" key="3">
    <source>
        <dbReference type="EMBL" id="ENO16047.1"/>
    </source>
</evidence>
<dbReference type="PATRIC" id="fig|626887.3.peg.2376"/>
<dbReference type="GO" id="GO:0016787">
    <property type="term" value="F:hydrolase activity"/>
    <property type="evidence" value="ECO:0007669"/>
    <property type="project" value="UniProtKB-KW"/>
</dbReference>
<evidence type="ECO:0000313" key="4">
    <source>
        <dbReference type="Proteomes" id="UP000013165"/>
    </source>
</evidence>
<evidence type="ECO:0000256" key="1">
    <source>
        <dbReference type="ARBA" id="ARBA00005250"/>
    </source>
</evidence>
<dbReference type="Gene3D" id="3.60.15.10">
    <property type="entry name" value="Ribonuclease Z/Hydroxyacylglutathione hydrolase-like"/>
    <property type="match status" value="1"/>
</dbReference>
<dbReference type="GO" id="GO:0017001">
    <property type="term" value="P:antibiotic catabolic process"/>
    <property type="evidence" value="ECO:0007669"/>
    <property type="project" value="UniProtKB-ARBA"/>
</dbReference>
<feature type="domain" description="Metallo-beta-lactamase" evidence="2">
    <location>
        <begin position="52"/>
        <end position="233"/>
    </location>
</feature>
<dbReference type="InterPro" id="IPR030811">
    <property type="entry name" value="SoxH-rel_PQQ_1"/>
</dbReference>
<sequence length="311" mass="34667">MSRFVVVLVALVWLPIIQADLRYQLELVEIAPNTWMVEGKTENFSTKNGGNIVNTAFIVTDAGVVVIDTGPSLRYGDALHDAIRGITDQPVTLVMLTHHHPDHVFGSQAFPEQALAALPETRAMLEASGDDFAENMYRMVGDWMRGTEVRLPTRELQPGPLTVGDHEFQLYRFTGHTGADLVVLDKTTGTLFASDMVFFDRALTTPQSLGLDVWKEELAVLSEIEFERLVPGHGPLVTDGQAFAQMRDYMTWLETLFTESAAQGLTLNEVMNAPIPERFAGVAEARYELIRTTTHLYPRYERAALSMLPVE</sequence>
<dbReference type="OrthoDB" id="420651at2"/>
<evidence type="ECO:0000259" key="2">
    <source>
        <dbReference type="SMART" id="SM00849"/>
    </source>
</evidence>
<accession>N6WY62</accession>
<protein>
    <submittedName>
        <fullName evidence="3">Quinoprotein relay system zinc metallohydrolase 1</fullName>
    </submittedName>
</protein>
<comment type="caution">
    <text evidence="3">The sequence shown here is derived from an EMBL/GenBank/DDBJ whole genome shotgun (WGS) entry which is preliminary data.</text>
</comment>
<dbReference type="InterPro" id="IPR036866">
    <property type="entry name" value="RibonucZ/Hydroxyglut_hydro"/>
</dbReference>
<dbReference type="AlphaFoldDB" id="N6WY62"/>
<keyword evidence="4" id="KW-1185">Reference proteome</keyword>
<reference evidence="3 4" key="1">
    <citation type="journal article" date="2013" name="Genome Announc.">
        <title>Genome Sequence of the Polycyclic Aromatic Hydrocarbon-Degrading Bacterium Strain Marinobacter nanhaiticus D15-8WT.</title>
        <authorList>
            <person name="Cui Z."/>
            <person name="Gao W."/>
            <person name="Li Q."/>
            <person name="Xu G."/>
            <person name="Zheng L."/>
        </authorList>
    </citation>
    <scope>NUCLEOTIDE SEQUENCE [LARGE SCALE GENOMIC DNA]</scope>
    <source>
        <strain evidence="3 4">D15-8W</strain>
    </source>
</reference>
<comment type="similarity">
    <text evidence="1">Belongs to the metallo-beta-lactamase superfamily. Class-B beta-lactamase family.</text>
</comment>
<dbReference type="Pfam" id="PF00753">
    <property type="entry name" value="Lactamase_B"/>
    <property type="match status" value="1"/>
</dbReference>